<feature type="compositionally biased region" description="Basic and acidic residues" evidence="2">
    <location>
        <begin position="1"/>
        <end position="10"/>
    </location>
</feature>
<dbReference type="EMBL" id="JAERRJ010000002">
    <property type="protein sequence ID" value="MBL1074079.1"/>
    <property type="molecule type" value="Genomic_DNA"/>
</dbReference>
<evidence type="ECO:0000313" key="5">
    <source>
        <dbReference type="EMBL" id="MBL1074079.1"/>
    </source>
</evidence>
<name>A0ABS1M2M4_9NOCA</name>
<dbReference type="PANTHER" id="PTHR30576">
    <property type="entry name" value="COLANIC BIOSYNTHESIS UDP-GLUCOSE LIPID CARRIER TRANSFERASE"/>
    <property type="match status" value="1"/>
</dbReference>
<evidence type="ECO:0000256" key="1">
    <source>
        <dbReference type="ARBA" id="ARBA00006464"/>
    </source>
</evidence>
<reference evidence="5 6" key="1">
    <citation type="submission" date="2021-01" db="EMBL/GenBank/DDBJ databases">
        <title>WGS of actinomycetes isolated from Thailand.</title>
        <authorList>
            <person name="Thawai C."/>
        </authorList>
    </citation>
    <scope>NUCLEOTIDE SEQUENCE [LARGE SCALE GENOMIC DNA]</scope>
    <source>
        <strain evidence="5 6">LPG 2</strain>
    </source>
</reference>
<dbReference type="PANTHER" id="PTHR30576:SF0">
    <property type="entry name" value="UNDECAPRENYL-PHOSPHATE N-ACETYLGALACTOSAMINYL 1-PHOSPHATE TRANSFERASE-RELATED"/>
    <property type="match status" value="1"/>
</dbReference>
<feature type="region of interest" description="Disordered" evidence="2">
    <location>
        <begin position="1"/>
        <end position="20"/>
    </location>
</feature>
<dbReference type="InterPro" id="IPR003362">
    <property type="entry name" value="Bact_transf"/>
</dbReference>
<dbReference type="Pfam" id="PF02397">
    <property type="entry name" value="Bac_transf"/>
    <property type="match status" value="1"/>
</dbReference>
<evidence type="ECO:0000313" key="6">
    <source>
        <dbReference type="Proteomes" id="UP000602198"/>
    </source>
</evidence>
<evidence type="ECO:0000256" key="3">
    <source>
        <dbReference type="SAM" id="Phobius"/>
    </source>
</evidence>
<accession>A0ABS1M2M4</accession>
<comment type="caution">
    <text evidence="5">The sequence shown here is derived from an EMBL/GenBank/DDBJ whole genome shotgun (WGS) entry which is preliminary data.</text>
</comment>
<comment type="similarity">
    <text evidence="1">Belongs to the bacterial sugar transferase family.</text>
</comment>
<keyword evidence="3" id="KW-0472">Membrane</keyword>
<evidence type="ECO:0000259" key="4">
    <source>
        <dbReference type="Pfam" id="PF02397"/>
    </source>
</evidence>
<keyword evidence="3" id="KW-0812">Transmembrane</keyword>
<sequence length="147" mass="15951">MDFEISDGRVRPPRSGVSGAAVRPTHRVLDCLLAVLALLATAPVLLVIAVAVKISSQGPILHRAPRTGPGGMPFGMLEFRSMYVEVGPHLEALFASDAGNRLLPPREDPRMTPVGRVLRSYGLERLPHFVNVLRGEMTIVGRWPDAP</sequence>
<organism evidence="5 6">
    <name type="scientific">Nocardia acididurans</name>
    <dbReference type="NCBI Taxonomy" id="2802282"/>
    <lineage>
        <taxon>Bacteria</taxon>
        <taxon>Bacillati</taxon>
        <taxon>Actinomycetota</taxon>
        <taxon>Actinomycetes</taxon>
        <taxon>Mycobacteriales</taxon>
        <taxon>Nocardiaceae</taxon>
        <taxon>Nocardia</taxon>
    </lineage>
</organism>
<keyword evidence="3" id="KW-1133">Transmembrane helix</keyword>
<proteinExistence type="inferred from homology"/>
<gene>
    <name evidence="5" type="ORF">JK358_06690</name>
</gene>
<feature type="domain" description="Bacterial sugar transferase" evidence="4">
    <location>
        <begin position="27"/>
        <end position="146"/>
    </location>
</feature>
<feature type="transmembrane region" description="Helical" evidence="3">
    <location>
        <begin position="32"/>
        <end position="52"/>
    </location>
</feature>
<dbReference type="Proteomes" id="UP000602198">
    <property type="component" value="Unassembled WGS sequence"/>
</dbReference>
<keyword evidence="5" id="KW-0808">Transferase</keyword>
<protein>
    <submittedName>
        <fullName evidence="5">Sugar transferase</fullName>
    </submittedName>
</protein>
<evidence type="ECO:0000256" key="2">
    <source>
        <dbReference type="SAM" id="MobiDB-lite"/>
    </source>
</evidence>
<keyword evidence="6" id="KW-1185">Reference proteome</keyword>
<dbReference type="RefSeq" id="WP_201944897.1">
    <property type="nucleotide sequence ID" value="NZ_JAERRJ010000002.1"/>
</dbReference>
<dbReference type="GO" id="GO:0016740">
    <property type="term" value="F:transferase activity"/>
    <property type="evidence" value="ECO:0007669"/>
    <property type="project" value="UniProtKB-KW"/>
</dbReference>